<dbReference type="InterPro" id="IPR023346">
    <property type="entry name" value="Lysozyme-like_dom_sf"/>
</dbReference>
<accession>A0A382ECK8</accession>
<name>A0A382ECK8_9ZZZZ</name>
<dbReference type="Gene3D" id="1.10.530.10">
    <property type="match status" value="1"/>
</dbReference>
<gene>
    <name evidence="2" type="ORF">METZ01_LOCUS201089</name>
</gene>
<evidence type="ECO:0000313" key="2">
    <source>
        <dbReference type="EMBL" id="SVB48235.1"/>
    </source>
</evidence>
<protein>
    <recommendedName>
        <fullName evidence="1">Transglycosylase SLT domain-containing protein</fullName>
    </recommendedName>
</protein>
<proteinExistence type="predicted"/>
<dbReference type="InterPro" id="IPR008258">
    <property type="entry name" value="Transglycosylase_SLT_dom_1"/>
</dbReference>
<dbReference type="AlphaFoldDB" id="A0A382ECK8"/>
<feature type="domain" description="Transglycosylase SLT" evidence="1">
    <location>
        <begin position="190"/>
        <end position="286"/>
    </location>
</feature>
<dbReference type="SUPFAM" id="SSF53955">
    <property type="entry name" value="Lysozyme-like"/>
    <property type="match status" value="1"/>
</dbReference>
<reference evidence="2" key="1">
    <citation type="submission" date="2018-05" db="EMBL/GenBank/DDBJ databases">
        <authorList>
            <person name="Lanie J.A."/>
            <person name="Ng W.-L."/>
            <person name="Kazmierczak K.M."/>
            <person name="Andrzejewski T.M."/>
            <person name="Davidsen T.M."/>
            <person name="Wayne K.J."/>
            <person name="Tettelin H."/>
            <person name="Glass J.I."/>
            <person name="Rusch D."/>
            <person name="Podicherti R."/>
            <person name="Tsui H.-C.T."/>
            <person name="Winkler M.E."/>
        </authorList>
    </citation>
    <scope>NUCLEOTIDE SEQUENCE</scope>
</reference>
<evidence type="ECO:0000259" key="1">
    <source>
        <dbReference type="Pfam" id="PF01464"/>
    </source>
</evidence>
<organism evidence="2">
    <name type="scientific">marine metagenome</name>
    <dbReference type="NCBI Taxonomy" id="408172"/>
    <lineage>
        <taxon>unclassified sequences</taxon>
        <taxon>metagenomes</taxon>
        <taxon>ecological metagenomes</taxon>
    </lineage>
</organism>
<sequence>MMNVSPHPRVFMKSLIALLGLILVVVVAAAEKYSFSGFPFSVTARAQVQSLPVVEVPPHAALFTAPEHTHARYQADIAALQRFRPTYSFWRHIFTIPDGSILFGSAEDGRLLATFPTRGNWANEGVWEDAELRSTLAGVRLQSRLTRRRSQVEDLLVPLVGAVVHNPSRGRFLSPHAARYGGFLGQWGQIYERFGVPAEIGLAQAVVESGLNGRARSRAQALGFCQWLRRNWNHLNRLAPNVIEAYNQTTQAPYCAAYLSILTTMYGSFIPALSEHHAGGVNVGRTVINGERLGGTDPREQYLMGSDFARGLRNISIQRYRELFRTYGPRSFRYAEMVFGNTVNVEQLTLETPQVPIFAMRAPRNLPLAELRAKTGLSTSELKRFNPALVKQVPARANLYLPEYMEEFGADVSFWHEPPSPLFASALDDFVRLEPGFQRWHEPSFETTLRGFQRRFEDTGTEEGAVMATVLRYVIGDLRTSRRAEILSEFRISERILQLFQRGVRELRTSVVGE</sequence>
<dbReference type="Pfam" id="PF01464">
    <property type="entry name" value="SLT"/>
    <property type="match status" value="1"/>
</dbReference>
<dbReference type="EMBL" id="UINC01043757">
    <property type="protein sequence ID" value="SVB48235.1"/>
    <property type="molecule type" value="Genomic_DNA"/>
</dbReference>